<feature type="non-terminal residue" evidence="3">
    <location>
        <position position="1"/>
    </location>
</feature>
<gene>
    <name evidence="3" type="ORF">ABG768_010664</name>
</gene>
<dbReference type="InterPro" id="IPR046341">
    <property type="entry name" value="SET_dom_sf"/>
</dbReference>
<dbReference type="GO" id="GO:0005634">
    <property type="term" value="C:nucleus"/>
    <property type="evidence" value="ECO:0007669"/>
    <property type="project" value="TreeGrafter"/>
</dbReference>
<dbReference type="GO" id="GO:0042799">
    <property type="term" value="F:histone H4K20 methyltransferase activity"/>
    <property type="evidence" value="ECO:0007669"/>
    <property type="project" value="TreeGrafter"/>
</dbReference>
<protein>
    <recommendedName>
        <fullName evidence="2">SET domain-containing protein</fullName>
    </recommendedName>
</protein>
<dbReference type="PANTHER" id="PTHR46167">
    <property type="entry name" value="N-LYSINE METHYLTRANSFERASE KMT5A"/>
    <property type="match status" value="1"/>
</dbReference>
<evidence type="ECO:0000256" key="1">
    <source>
        <dbReference type="SAM" id="MobiDB-lite"/>
    </source>
</evidence>
<dbReference type="GO" id="GO:0043516">
    <property type="term" value="P:regulation of DNA damage response, signal transduction by p53 class mediator"/>
    <property type="evidence" value="ECO:0007669"/>
    <property type="project" value="TreeGrafter"/>
</dbReference>
<sequence length="362" mass="40149">NMVRKKRIKPEQDAKEHILSDKDKAFIEGRQINTFKGRGVFALEHIESSTFVVEDRGILSQSKHVEDVEGNYLFDFTWNGTRYCIDATKVDGSLGRLLNDDHRNPNCKVKTIIVDGRPHLCLFSIRDIFPDEEVTYNYGDSSWPWLLRELGDETSVTVTECRVNPSSSVSEKELCDETSVTVTECSVNPSSSVSEKELGDETSVTVTECSVNPSSSVNEKMTCKDKSKTVAKKGDSALTEDEMELGDETSVTVTECSVNPSSSVSEKELCDETSVTVTECSVNPSSSVSEKELGDETSVTVTECSVNPSSSVSEKRPNRGTLKRPWSPNEVNAVMKHYSIFQRDTLQQKPSVSSARLQRTLL</sequence>
<accession>A0AAW1ZB31</accession>
<evidence type="ECO:0000259" key="2">
    <source>
        <dbReference type="PROSITE" id="PS50280"/>
    </source>
</evidence>
<keyword evidence="4" id="KW-1185">Reference proteome</keyword>
<dbReference type="SUPFAM" id="SSF82199">
    <property type="entry name" value="SET domain"/>
    <property type="match status" value="1"/>
</dbReference>
<dbReference type="Pfam" id="PF00856">
    <property type="entry name" value="SET"/>
    <property type="match status" value="1"/>
</dbReference>
<reference evidence="3 4" key="1">
    <citation type="submission" date="2024-05" db="EMBL/GenBank/DDBJ databases">
        <title>A high-quality chromosomal-level genome assembly of Topmouth culter (Culter alburnus).</title>
        <authorList>
            <person name="Zhao H."/>
        </authorList>
    </citation>
    <scope>NUCLEOTIDE SEQUENCE [LARGE SCALE GENOMIC DNA]</scope>
    <source>
        <strain evidence="3">CATC2023</strain>
        <tissue evidence="3">Muscle</tissue>
    </source>
</reference>
<dbReference type="GO" id="GO:0005700">
    <property type="term" value="C:polytene chromosome"/>
    <property type="evidence" value="ECO:0007669"/>
    <property type="project" value="TreeGrafter"/>
</dbReference>
<dbReference type="InterPro" id="IPR051760">
    <property type="entry name" value="KMT5A"/>
</dbReference>
<dbReference type="SMART" id="SM00317">
    <property type="entry name" value="SET"/>
    <property type="match status" value="1"/>
</dbReference>
<dbReference type="Proteomes" id="UP001479290">
    <property type="component" value="Unassembled WGS sequence"/>
</dbReference>
<name>A0AAW1ZB31_CULAL</name>
<dbReference type="InterPro" id="IPR001214">
    <property type="entry name" value="SET_dom"/>
</dbReference>
<feature type="domain" description="SET" evidence="2">
    <location>
        <begin position="25"/>
        <end position="139"/>
    </location>
</feature>
<dbReference type="Gene3D" id="2.170.270.10">
    <property type="entry name" value="SET domain"/>
    <property type="match status" value="1"/>
</dbReference>
<dbReference type="PANTHER" id="PTHR46167:SF1">
    <property type="entry name" value="N-LYSINE METHYLTRANSFERASE KMT5A"/>
    <property type="match status" value="1"/>
</dbReference>
<organism evidence="3 4">
    <name type="scientific">Culter alburnus</name>
    <name type="common">Topmouth culter</name>
    <dbReference type="NCBI Taxonomy" id="194366"/>
    <lineage>
        <taxon>Eukaryota</taxon>
        <taxon>Metazoa</taxon>
        <taxon>Chordata</taxon>
        <taxon>Craniata</taxon>
        <taxon>Vertebrata</taxon>
        <taxon>Euteleostomi</taxon>
        <taxon>Actinopterygii</taxon>
        <taxon>Neopterygii</taxon>
        <taxon>Teleostei</taxon>
        <taxon>Ostariophysi</taxon>
        <taxon>Cypriniformes</taxon>
        <taxon>Xenocyprididae</taxon>
        <taxon>Xenocypridinae</taxon>
        <taxon>Culter</taxon>
    </lineage>
</organism>
<evidence type="ECO:0000313" key="3">
    <source>
        <dbReference type="EMBL" id="KAK9958551.1"/>
    </source>
</evidence>
<dbReference type="EMBL" id="JAWDJR010000018">
    <property type="protein sequence ID" value="KAK9958551.1"/>
    <property type="molecule type" value="Genomic_DNA"/>
</dbReference>
<comment type="caution">
    <text evidence="3">The sequence shown here is derived from an EMBL/GenBank/DDBJ whole genome shotgun (WGS) entry which is preliminary data.</text>
</comment>
<dbReference type="AlphaFoldDB" id="A0AAW1ZB31"/>
<feature type="region of interest" description="Disordered" evidence="1">
    <location>
        <begin position="307"/>
        <end position="327"/>
    </location>
</feature>
<proteinExistence type="predicted"/>
<evidence type="ECO:0000313" key="4">
    <source>
        <dbReference type="Proteomes" id="UP001479290"/>
    </source>
</evidence>
<dbReference type="PROSITE" id="PS50280">
    <property type="entry name" value="SET"/>
    <property type="match status" value="1"/>
</dbReference>
<dbReference type="GO" id="GO:0006357">
    <property type="term" value="P:regulation of transcription by RNA polymerase II"/>
    <property type="evidence" value="ECO:0007669"/>
    <property type="project" value="TreeGrafter"/>
</dbReference>